<protein>
    <recommendedName>
        <fullName evidence="3">Nucleotidyl transferase domain-containing protein</fullName>
    </recommendedName>
</protein>
<organism evidence="4 5">
    <name type="scientific">Candidatus Zambryskibacteria bacterium RIFCSPLOWO2_01_FULL_45_21</name>
    <dbReference type="NCBI Taxonomy" id="1802761"/>
    <lineage>
        <taxon>Bacteria</taxon>
        <taxon>Candidatus Zambryskiibacteriota</taxon>
    </lineage>
</organism>
<dbReference type="Proteomes" id="UP000176800">
    <property type="component" value="Unassembled WGS sequence"/>
</dbReference>
<keyword evidence="1" id="KW-0808">Transferase</keyword>
<evidence type="ECO:0000256" key="1">
    <source>
        <dbReference type="ARBA" id="ARBA00022679"/>
    </source>
</evidence>
<evidence type="ECO:0000259" key="3">
    <source>
        <dbReference type="Pfam" id="PF00483"/>
    </source>
</evidence>
<name>A0A1G2U3N3_9BACT</name>
<accession>A0A1G2U3N3</accession>
<keyword evidence="2" id="KW-0548">Nucleotidyltransferase</keyword>
<dbReference type="Gene3D" id="3.90.550.10">
    <property type="entry name" value="Spore Coat Polysaccharide Biosynthesis Protein SpsA, Chain A"/>
    <property type="match status" value="1"/>
</dbReference>
<dbReference type="Pfam" id="PF00483">
    <property type="entry name" value="NTP_transferase"/>
    <property type="match status" value="1"/>
</dbReference>
<feature type="domain" description="Nucleotidyl transferase" evidence="3">
    <location>
        <begin position="2"/>
        <end position="212"/>
    </location>
</feature>
<dbReference type="AlphaFoldDB" id="A0A1G2U3N3"/>
<dbReference type="InterPro" id="IPR005835">
    <property type="entry name" value="NTP_transferase_dom"/>
</dbReference>
<dbReference type="InterPro" id="IPR029044">
    <property type="entry name" value="Nucleotide-diphossugar_trans"/>
</dbReference>
<proteinExistence type="predicted"/>
<dbReference type="InterPro" id="IPR050065">
    <property type="entry name" value="GlmU-like"/>
</dbReference>
<dbReference type="PANTHER" id="PTHR43584">
    <property type="entry name" value="NUCLEOTIDYL TRANSFERASE"/>
    <property type="match status" value="1"/>
</dbReference>
<sequence>MKAVILAAGRGRRMGYLTKDLPKPLLKVRGKTLLDHIFESLPKNINEVIVVIGYKGDQIRLHLEKYYGTKKLLHFIHVKELHKIAQSVLAVSKFFPESTKERFLIIYGDELPNRIEMKQCLAHRYSWLCHQINKSISAGAVKLGKNKRILEVKEKRMGNKPPFLAAGGVMLVDSDIFGYKPRLHKSSKEYHVTSIMGQFIKDHQVYAVVGRPDWYLTSSKDIDRANKTP</sequence>
<evidence type="ECO:0000313" key="4">
    <source>
        <dbReference type="EMBL" id="OHB03442.1"/>
    </source>
</evidence>
<comment type="caution">
    <text evidence="4">The sequence shown here is derived from an EMBL/GenBank/DDBJ whole genome shotgun (WGS) entry which is preliminary data.</text>
</comment>
<evidence type="ECO:0000256" key="2">
    <source>
        <dbReference type="ARBA" id="ARBA00022695"/>
    </source>
</evidence>
<evidence type="ECO:0000313" key="5">
    <source>
        <dbReference type="Proteomes" id="UP000176800"/>
    </source>
</evidence>
<dbReference type="PANTHER" id="PTHR43584:SF8">
    <property type="entry name" value="N-ACETYLMURAMATE ALPHA-1-PHOSPHATE URIDYLYLTRANSFERASE"/>
    <property type="match status" value="1"/>
</dbReference>
<reference evidence="4 5" key="1">
    <citation type="journal article" date="2016" name="Nat. Commun.">
        <title>Thousands of microbial genomes shed light on interconnected biogeochemical processes in an aquifer system.</title>
        <authorList>
            <person name="Anantharaman K."/>
            <person name="Brown C.T."/>
            <person name="Hug L.A."/>
            <person name="Sharon I."/>
            <person name="Castelle C.J."/>
            <person name="Probst A.J."/>
            <person name="Thomas B.C."/>
            <person name="Singh A."/>
            <person name="Wilkins M.J."/>
            <person name="Karaoz U."/>
            <person name="Brodie E.L."/>
            <person name="Williams K.H."/>
            <person name="Hubbard S.S."/>
            <person name="Banfield J.F."/>
        </authorList>
    </citation>
    <scope>NUCLEOTIDE SEQUENCE [LARGE SCALE GENOMIC DNA]</scope>
</reference>
<dbReference type="GO" id="GO:0016779">
    <property type="term" value="F:nucleotidyltransferase activity"/>
    <property type="evidence" value="ECO:0007669"/>
    <property type="project" value="UniProtKB-KW"/>
</dbReference>
<dbReference type="EMBL" id="MHWE01000018">
    <property type="protein sequence ID" value="OHB03442.1"/>
    <property type="molecule type" value="Genomic_DNA"/>
</dbReference>
<gene>
    <name evidence="4" type="ORF">A3B14_02845</name>
</gene>
<dbReference type="SUPFAM" id="SSF53448">
    <property type="entry name" value="Nucleotide-diphospho-sugar transferases"/>
    <property type="match status" value="1"/>
</dbReference>